<gene>
    <name evidence="2" type="ORF">PZA18_08480</name>
</gene>
<feature type="transmembrane region" description="Helical" evidence="1">
    <location>
        <begin position="145"/>
        <end position="167"/>
    </location>
</feature>
<proteinExistence type="predicted"/>
<keyword evidence="1" id="KW-0812">Transmembrane</keyword>
<evidence type="ECO:0000313" key="3">
    <source>
        <dbReference type="Proteomes" id="UP001172778"/>
    </source>
</evidence>
<sequence>MVWLQRTALDTSQRERFRVMLTDLREKVETDLNLGFDLTDDRGAQDRLEQLITQDRALEAAEIFDVSGLSLFNTDRGSIQELVPPSWLKATHRLSDHGIWMVRDGNETVLGLPIRNAFGETAGHLALTFQTHPPDEYVQTQKATIIGAIAAGVTLLLALLGFYRLVWRITGRVASEMASSNPNRPFFTTNQTLEQLATRLDDALSTLESEERRI</sequence>
<evidence type="ECO:0008006" key="4">
    <source>
        <dbReference type="Google" id="ProtNLM"/>
    </source>
</evidence>
<name>A0ABT7DVI9_9NEIS</name>
<keyword evidence="3" id="KW-1185">Reference proteome</keyword>
<keyword evidence="1" id="KW-0472">Membrane</keyword>
<evidence type="ECO:0000313" key="2">
    <source>
        <dbReference type="EMBL" id="MDK2124080.1"/>
    </source>
</evidence>
<reference evidence="2" key="1">
    <citation type="submission" date="2023-03" db="EMBL/GenBank/DDBJ databases">
        <title>Chitinimonas shenzhenensis gen. nov., sp. nov., a novel member of family Burkholderiaceae isolated from activated sludge collected in Shen Zhen, China.</title>
        <authorList>
            <person name="Wang X."/>
        </authorList>
    </citation>
    <scope>NUCLEOTIDE SEQUENCE</scope>
    <source>
        <strain evidence="2">DQS-5</strain>
    </source>
</reference>
<accession>A0ABT7DVI9</accession>
<organism evidence="2 3">
    <name type="scientific">Parachitinimonas caeni</name>
    <dbReference type="NCBI Taxonomy" id="3031301"/>
    <lineage>
        <taxon>Bacteria</taxon>
        <taxon>Pseudomonadati</taxon>
        <taxon>Pseudomonadota</taxon>
        <taxon>Betaproteobacteria</taxon>
        <taxon>Neisseriales</taxon>
        <taxon>Chitinibacteraceae</taxon>
        <taxon>Parachitinimonas</taxon>
    </lineage>
</organism>
<dbReference type="Proteomes" id="UP001172778">
    <property type="component" value="Unassembled WGS sequence"/>
</dbReference>
<dbReference type="RefSeq" id="WP_284100382.1">
    <property type="nucleotide sequence ID" value="NZ_JARRAF010000007.1"/>
</dbReference>
<keyword evidence="1" id="KW-1133">Transmembrane helix</keyword>
<protein>
    <recommendedName>
        <fullName evidence="4">HAMP domain-containing protein</fullName>
    </recommendedName>
</protein>
<dbReference type="EMBL" id="JARRAF010000007">
    <property type="protein sequence ID" value="MDK2124080.1"/>
    <property type="molecule type" value="Genomic_DNA"/>
</dbReference>
<comment type="caution">
    <text evidence="2">The sequence shown here is derived from an EMBL/GenBank/DDBJ whole genome shotgun (WGS) entry which is preliminary data.</text>
</comment>
<evidence type="ECO:0000256" key="1">
    <source>
        <dbReference type="SAM" id="Phobius"/>
    </source>
</evidence>